<evidence type="ECO:0000259" key="6">
    <source>
        <dbReference type="Pfam" id="PF00962"/>
    </source>
</evidence>
<sequence length="216" mass="23946">VLSQSIDRFGVSTSLIACFLRDRDPQEALTVLHELLEMHAPIIGVGLDSAEQGYPPRPFQEVFDVAARHGLRRVAHAGEEGPPEYIWESLNVLGVERVDHGVRSLEDPALVRHLVDQQVPLTVCPLSNVRLKGVPSLGEHSLPRLMEEGLLVSINSDDPAYFGGYVDDNYRAISREFGLVAEDLARLAKNSITSSFTTEQRRSELCADVDAWLAYE</sequence>
<organism evidence="7 8">
    <name type="scientific">Candidatus Nesterenkonia stercoripullorum</name>
    <dbReference type="NCBI Taxonomy" id="2838701"/>
    <lineage>
        <taxon>Bacteria</taxon>
        <taxon>Bacillati</taxon>
        <taxon>Actinomycetota</taxon>
        <taxon>Actinomycetes</taxon>
        <taxon>Micrococcales</taxon>
        <taxon>Micrococcaceae</taxon>
        <taxon>Nesterenkonia</taxon>
    </lineage>
</organism>
<dbReference type="GO" id="GO:0043103">
    <property type="term" value="P:hypoxanthine salvage"/>
    <property type="evidence" value="ECO:0007669"/>
    <property type="project" value="TreeGrafter"/>
</dbReference>
<keyword evidence="4 7" id="KW-0378">Hydrolase</keyword>
<feature type="domain" description="Adenosine deaminase" evidence="6">
    <location>
        <begin position="5"/>
        <end position="212"/>
    </location>
</feature>
<dbReference type="GO" id="GO:0009168">
    <property type="term" value="P:purine ribonucleoside monophosphate biosynthetic process"/>
    <property type="evidence" value="ECO:0007669"/>
    <property type="project" value="InterPro"/>
</dbReference>
<dbReference type="InterPro" id="IPR001365">
    <property type="entry name" value="A_deaminase_dom"/>
</dbReference>
<evidence type="ECO:0000313" key="7">
    <source>
        <dbReference type="EMBL" id="HIX00036.1"/>
    </source>
</evidence>
<keyword evidence="5" id="KW-0862">Zinc</keyword>
<dbReference type="GO" id="GO:0006146">
    <property type="term" value="P:adenine catabolic process"/>
    <property type="evidence" value="ECO:0007669"/>
    <property type="project" value="TreeGrafter"/>
</dbReference>
<feature type="non-terminal residue" evidence="7">
    <location>
        <position position="1"/>
    </location>
</feature>
<dbReference type="EC" id="3.5.4.4" evidence="7"/>
<proteinExistence type="inferred from homology"/>
<name>A0A9D1UTC9_9MICC</name>
<dbReference type="GO" id="GO:0046872">
    <property type="term" value="F:metal ion binding"/>
    <property type="evidence" value="ECO:0007669"/>
    <property type="project" value="UniProtKB-KW"/>
</dbReference>
<dbReference type="Proteomes" id="UP000824151">
    <property type="component" value="Unassembled WGS sequence"/>
</dbReference>
<dbReference type="Pfam" id="PF00962">
    <property type="entry name" value="A_deaminase"/>
    <property type="match status" value="1"/>
</dbReference>
<dbReference type="PANTHER" id="PTHR43114">
    <property type="entry name" value="ADENINE DEAMINASE"/>
    <property type="match status" value="1"/>
</dbReference>
<dbReference type="AlphaFoldDB" id="A0A9D1UTC9"/>
<comment type="caution">
    <text evidence="7">The sequence shown here is derived from an EMBL/GenBank/DDBJ whole genome shotgun (WGS) entry which is preliminary data.</text>
</comment>
<gene>
    <name evidence="7" type="primary">add</name>
    <name evidence="7" type="ORF">H9871_07810</name>
</gene>
<dbReference type="SUPFAM" id="SSF51556">
    <property type="entry name" value="Metallo-dependent hydrolases"/>
    <property type="match status" value="1"/>
</dbReference>
<evidence type="ECO:0000313" key="8">
    <source>
        <dbReference type="Proteomes" id="UP000824151"/>
    </source>
</evidence>
<dbReference type="GO" id="GO:0000034">
    <property type="term" value="F:adenine deaminase activity"/>
    <property type="evidence" value="ECO:0007669"/>
    <property type="project" value="TreeGrafter"/>
</dbReference>
<dbReference type="GO" id="GO:0005829">
    <property type="term" value="C:cytosol"/>
    <property type="evidence" value="ECO:0007669"/>
    <property type="project" value="TreeGrafter"/>
</dbReference>
<evidence type="ECO:0000256" key="1">
    <source>
        <dbReference type="ARBA" id="ARBA00001947"/>
    </source>
</evidence>
<dbReference type="InterPro" id="IPR032466">
    <property type="entry name" value="Metal_Hydrolase"/>
</dbReference>
<reference evidence="7" key="2">
    <citation type="submission" date="2021-04" db="EMBL/GenBank/DDBJ databases">
        <authorList>
            <person name="Gilroy R."/>
        </authorList>
    </citation>
    <scope>NUCLEOTIDE SEQUENCE</scope>
    <source>
        <strain evidence="7">ChiHejej3B27-3195</strain>
    </source>
</reference>
<comment type="cofactor">
    <cofactor evidence="1">
        <name>Zn(2+)</name>
        <dbReference type="ChEBI" id="CHEBI:29105"/>
    </cofactor>
</comment>
<dbReference type="InterPro" id="IPR006330">
    <property type="entry name" value="Ado/ade_deaminase"/>
</dbReference>
<evidence type="ECO:0000256" key="5">
    <source>
        <dbReference type="ARBA" id="ARBA00022833"/>
    </source>
</evidence>
<accession>A0A9D1UTC9</accession>
<dbReference type="PROSITE" id="PS00485">
    <property type="entry name" value="A_DEAMINASE"/>
    <property type="match status" value="1"/>
</dbReference>
<dbReference type="PANTHER" id="PTHR43114:SF6">
    <property type="entry name" value="ADENINE DEAMINASE"/>
    <property type="match status" value="1"/>
</dbReference>
<keyword evidence="3" id="KW-0479">Metal-binding</keyword>
<dbReference type="Gene3D" id="3.20.20.140">
    <property type="entry name" value="Metal-dependent hydrolases"/>
    <property type="match status" value="1"/>
</dbReference>
<reference evidence="7" key="1">
    <citation type="journal article" date="2021" name="PeerJ">
        <title>Extensive microbial diversity within the chicken gut microbiome revealed by metagenomics and culture.</title>
        <authorList>
            <person name="Gilroy R."/>
            <person name="Ravi A."/>
            <person name="Getino M."/>
            <person name="Pursley I."/>
            <person name="Horton D.L."/>
            <person name="Alikhan N.F."/>
            <person name="Baker D."/>
            <person name="Gharbi K."/>
            <person name="Hall N."/>
            <person name="Watson M."/>
            <person name="Adriaenssens E.M."/>
            <person name="Foster-Nyarko E."/>
            <person name="Jarju S."/>
            <person name="Secka A."/>
            <person name="Antonio M."/>
            <person name="Oren A."/>
            <person name="Chaudhuri R.R."/>
            <person name="La Ragione R."/>
            <person name="Hildebrand F."/>
            <person name="Pallen M.J."/>
        </authorList>
    </citation>
    <scope>NUCLEOTIDE SEQUENCE</scope>
    <source>
        <strain evidence="7">ChiHejej3B27-3195</strain>
    </source>
</reference>
<dbReference type="NCBIfam" id="TIGR01430">
    <property type="entry name" value="aden_deam"/>
    <property type="match status" value="1"/>
</dbReference>
<evidence type="ECO:0000256" key="4">
    <source>
        <dbReference type="ARBA" id="ARBA00022801"/>
    </source>
</evidence>
<evidence type="ECO:0000256" key="3">
    <source>
        <dbReference type="ARBA" id="ARBA00022723"/>
    </source>
</evidence>
<dbReference type="EMBL" id="DXGD01000290">
    <property type="protein sequence ID" value="HIX00036.1"/>
    <property type="molecule type" value="Genomic_DNA"/>
</dbReference>
<protein>
    <submittedName>
        <fullName evidence="7">Adenosine deaminase</fullName>
        <ecNumber evidence="7">3.5.4.4</ecNumber>
    </submittedName>
</protein>
<evidence type="ECO:0000256" key="2">
    <source>
        <dbReference type="ARBA" id="ARBA00006676"/>
    </source>
</evidence>
<dbReference type="InterPro" id="IPR006650">
    <property type="entry name" value="A/AMP_deam_AS"/>
</dbReference>
<comment type="similarity">
    <text evidence="2">Belongs to the metallo-dependent hydrolases superfamily. Adenosine and AMP deaminases family.</text>
</comment>